<keyword evidence="3" id="KW-1185">Reference proteome</keyword>
<dbReference type="Proteomes" id="UP001219525">
    <property type="component" value="Unassembled WGS sequence"/>
</dbReference>
<dbReference type="EMBL" id="JARJCW010000007">
    <property type="protein sequence ID" value="KAJ7222198.1"/>
    <property type="molecule type" value="Genomic_DNA"/>
</dbReference>
<feature type="signal peptide" evidence="1">
    <location>
        <begin position="1"/>
        <end position="19"/>
    </location>
</feature>
<evidence type="ECO:0000313" key="3">
    <source>
        <dbReference type="Proteomes" id="UP001219525"/>
    </source>
</evidence>
<organism evidence="2 3">
    <name type="scientific">Mycena pura</name>
    <dbReference type="NCBI Taxonomy" id="153505"/>
    <lineage>
        <taxon>Eukaryota</taxon>
        <taxon>Fungi</taxon>
        <taxon>Dikarya</taxon>
        <taxon>Basidiomycota</taxon>
        <taxon>Agaricomycotina</taxon>
        <taxon>Agaricomycetes</taxon>
        <taxon>Agaricomycetidae</taxon>
        <taxon>Agaricales</taxon>
        <taxon>Marasmiineae</taxon>
        <taxon>Mycenaceae</taxon>
        <taxon>Mycena</taxon>
    </lineage>
</organism>
<keyword evidence="1" id="KW-0732">Signal</keyword>
<name>A0AAD6VXI5_9AGAR</name>
<gene>
    <name evidence="2" type="ORF">GGX14DRAFT_388031</name>
</gene>
<proteinExistence type="predicted"/>
<evidence type="ECO:0000313" key="2">
    <source>
        <dbReference type="EMBL" id="KAJ7222198.1"/>
    </source>
</evidence>
<feature type="chain" id="PRO_5042144435" evidence="1">
    <location>
        <begin position="20"/>
        <end position="108"/>
    </location>
</feature>
<dbReference type="AlphaFoldDB" id="A0AAD6VXI5"/>
<reference evidence="2" key="1">
    <citation type="submission" date="2023-03" db="EMBL/GenBank/DDBJ databases">
        <title>Massive genome expansion in bonnet fungi (Mycena s.s.) driven by repeated elements and novel gene families across ecological guilds.</title>
        <authorList>
            <consortium name="Lawrence Berkeley National Laboratory"/>
            <person name="Harder C.B."/>
            <person name="Miyauchi S."/>
            <person name="Viragh M."/>
            <person name="Kuo A."/>
            <person name="Thoen E."/>
            <person name="Andreopoulos B."/>
            <person name="Lu D."/>
            <person name="Skrede I."/>
            <person name="Drula E."/>
            <person name="Henrissat B."/>
            <person name="Morin E."/>
            <person name="Kohler A."/>
            <person name="Barry K."/>
            <person name="LaButti K."/>
            <person name="Morin E."/>
            <person name="Salamov A."/>
            <person name="Lipzen A."/>
            <person name="Mereny Z."/>
            <person name="Hegedus B."/>
            <person name="Baldrian P."/>
            <person name="Stursova M."/>
            <person name="Weitz H."/>
            <person name="Taylor A."/>
            <person name="Grigoriev I.V."/>
            <person name="Nagy L.G."/>
            <person name="Martin F."/>
            <person name="Kauserud H."/>
        </authorList>
    </citation>
    <scope>NUCLEOTIDE SEQUENCE</scope>
    <source>
        <strain evidence="2">9144</strain>
    </source>
</reference>
<sequence length="108" mass="11323">MKSGIFFTLLSASLASALCFIPTSGLSAGESCAGVPASSTGCDGLDMYICNGNVWELSAICGNSCFCSGGSATDMENDPRTRNIKRPPFAEVEHWNMEAELPGSYLGQ</sequence>
<accession>A0AAD6VXI5</accession>
<evidence type="ECO:0000256" key="1">
    <source>
        <dbReference type="SAM" id="SignalP"/>
    </source>
</evidence>
<comment type="caution">
    <text evidence="2">The sequence shown here is derived from an EMBL/GenBank/DDBJ whole genome shotgun (WGS) entry which is preliminary data.</text>
</comment>
<protein>
    <submittedName>
        <fullName evidence="2">Uncharacterized protein</fullName>
    </submittedName>
</protein>